<comment type="caution">
    <text evidence="1">The sequence shown here is derived from an EMBL/GenBank/DDBJ whole genome shotgun (WGS) entry which is preliminary data.</text>
</comment>
<dbReference type="OrthoDB" id="5124141at2"/>
<dbReference type="AlphaFoldDB" id="A0A7Y9ZC55"/>
<reference evidence="1 2" key="1">
    <citation type="submission" date="2020-07" db="EMBL/GenBank/DDBJ databases">
        <title>Sequencing the genomes of 1000 actinobacteria strains.</title>
        <authorList>
            <person name="Klenk H.-P."/>
        </authorList>
    </citation>
    <scope>NUCLEOTIDE SEQUENCE [LARGE SCALE GENOMIC DNA]</scope>
    <source>
        <strain evidence="1 2">DSM 19970</strain>
    </source>
</reference>
<gene>
    <name evidence="1" type="ORF">BKA03_002530</name>
</gene>
<evidence type="ECO:0008006" key="3">
    <source>
        <dbReference type="Google" id="ProtNLM"/>
    </source>
</evidence>
<accession>A0A7Y9ZC55</accession>
<dbReference type="RefSeq" id="WP_062074243.1">
    <property type="nucleotide sequence ID" value="NZ_BBRC01000002.1"/>
</dbReference>
<evidence type="ECO:0000313" key="1">
    <source>
        <dbReference type="EMBL" id="NYI42411.1"/>
    </source>
</evidence>
<proteinExistence type="predicted"/>
<sequence length="178" mass="20533">MTVAIFVDVDGVINAGLDRDGDLAHWPQDTWRKEHVWNAEHHVAYSINWSTCVIDRLRAMEALDGVEMIWSTTWTTRARSSLAPLIGIGHHWKVVTDFVANDDRMLAWWKATHVYQALQVHDRVVWIDDDIDAWMGMHRIAGRLDALDWIDDRVLTVCPTTSRGLTDQELTTIEEFLQ</sequence>
<dbReference type="Proteomes" id="UP000547973">
    <property type="component" value="Unassembled WGS sequence"/>
</dbReference>
<keyword evidence="2" id="KW-1185">Reference proteome</keyword>
<organism evidence="1 2">
    <name type="scientific">Demequina lutea</name>
    <dbReference type="NCBI Taxonomy" id="431489"/>
    <lineage>
        <taxon>Bacteria</taxon>
        <taxon>Bacillati</taxon>
        <taxon>Actinomycetota</taxon>
        <taxon>Actinomycetes</taxon>
        <taxon>Micrococcales</taxon>
        <taxon>Demequinaceae</taxon>
        <taxon>Demequina</taxon>
    </lineage>
</organism>
<name>A0A7Y9ZC55_9MICO</name>
<dbReference type="EMBL" id="JACBZO010000001">
    <property type="protein sequence ID" value="NYI42411.1"/>
    <property type="molecule type" value="Genomic_DNA"/>
</dbReference>
<protein>
    <recommendedName>
        <fullName evidence="3">5' nucleotidase, deoxy (Pyrimidine), type C protein (NT5C)</fullName>
    </recommendedName>
</protein>
<evidence type="ECO:0000313" key="2">
    <source>
        <dbReference type="Proteomes" id="UP000547973"/>
    </source>
</evidence>